<keyword evidence="2 6" id="KW-0812">Transmembrane</keyword>
<dbReference type="GO" id="GO:0016020">
    <property type="term" value="C:membrane"/>
    <property type="evidence" value="ECO:0007669"/>
    <property type="project" value="UniProtKB-SubCell"/>
</dbReference>
<evidence type="ECO:0000256" key="1">
    <source>
        <dbReference type="ARBA" id="ARBA00004141"/>
    </source>
</evidence>
<dbReference type="AlphaFoldDB" id="A0A816HAJ4"/>
<accession>A0A816HAJ4</accession>
<dbReference type="PROSITE" id="PS50259">
    <property type="entry name" value="G_PROTEIN_RECEP_F3_4"/>
    <property type="match status" value="1"/>
</dbReference>
<evidence type="ECO:0000256" key="3">
    <source>
        <dbReference type="ARBA" id="ARBA00022989"/>
    </source>
</evidence>
<evidence type="ECO:0000256" key="6">
    <source>
        <dbReference type="SAM" id="Phobius"/>
    </source>
</evidence>
<feature type="domain" description="G-protein coupled receptors family 3 profile" evidence="7">
    <location>
        <begin position="1"/>
        <end position="54"/>
    </location>
</feature>
<gene>
    <name evidence="8" type="ORF">XAT740_LOCUS61971</name>
</gene>
<dbReference type="GO" id="GO:0004930">
    <property type="term" value="F:G protein-coupled receptor activity"/>
    <property type="evidence" value="ECO:0007669"/>
    <property type="project" value="InterPro"/>
</dbReference>
<dbReference type="Proteomes" id="UP000663828">
    <property type="component" value="Unassembled WGS sequence"/>
</dbReference>
<proteinExistence type="predicted"/>
<evidence type="ECO:0000256" key="5">
    <source>
        <dbReference type="SAM" id="MobiDB-lite"/>
    </source>
</evidence>
<keyword evidence="3 6" id="KW-1133">Transmembrane helix</keyword>
<name>A0A816HAJ4_ADIRI</name>
<feature type="non-terminal residue" evidence="8">
    <location>
        <position position="1"/>
    </location>
</feature>
<feature type="region of interest" description="Disordered" evidence="5">
    <location>
        <begin position="141"/>
        <end position="202"/>
    </location>
</feature>
<comment type="caution">
    <text evidence="8">The sequence shown here is derived from an EMBL/GenBank/DDBJ whole genome shotgun (WGS) entry which is preliminary data.</text>
</comment>
<organism evidence="8 9">
    <name type="scientific">Adineta ricciae</name>
    <name type="common">Rotifer</name>
    <dbReference type="NCBI Taxonomy" id="249248"/>
    <lineage>
        <taxon>Eukaryota</taxon>
        <taxon>Metazoa</taxon>
        <taxon>Spiralia</taxon>
        <taxon>Gnathifera</taxon>
        <taxon>Rotifera</taxon>
        <taxon>Eurotatoria</taxon>
        <taxon>Bdelloidea</taxon>
        <taxon>Adinetida</taxon>
        <taxon>Adinetidae</taxon>
        <taxon>Adineta</taxon>
    </lineage>
</organism>
<comment type="subcellular location">
    <subcellularLocation>
        <location evidence="1">Membrane</location>
        <topology evidence="1">Multi-pass membrane protein</topology>
    </subcellularLocation>
</comment>
<evidence type="ECO:0000313" key="8">
    <source>
        <dbReference type="EMBL" id="CAF1686118.1"/>
    </source>
</evidence>
<evidence type="ECO:0000259" key="7">
    <source>
        <dbReference type="PROSITE" id="PS50259"/>
    </source>
</evidence>
<feature type="non-terminal residue" evidence="8">
    <location>
        <position position="302"/>
    </location>
</feature>
<dbReference type="EMBL" id="CAJNOR010016869">
    <property type="protein sequence ID" value="CAF1686118.1"/>
    <property type="molecule type" value="Genomic_DNA"/>
</dbReference>
<keyword evidence="9" id="KW-1185">Reference proteome</keyword>
<sequence length="302" mass="33811">FAAVYVTIDVKVFSLCVATNASAYVVLVFLFFPKLYLIIFKPEKNQRSAFATNTDIRCHFGSSTSKGDISSYRYSESAPLFRRSVINRIRFGNNLPVNSELNNTAGTSSTLHVSDLLVNDRRASSSSAAYAHPWTYNRRLSGSPQPAIISNPPPYRKKLSSQNTLDDLPDKLLKRSPVKRSTDPAVHMQDENQFKSTSKHSPECVLAANSSTNADLMTDTIDKNESVASMKTMDLASESSSLWTEDDFALNSTTTSNSKSVCTCQLLWQMERDTDSIDKFKLFFKRDDRNVDWDYVQGSSEV</sequence>
<keyword evidence="4 6" id="KW-0472">Membrane</keyword>
<feature type="transmembrane region" description="Helical" evidence="6">
    <location>
        <begin position="12"/>
        <end position="37"/>
    </location>
</feature>
<reference evidence="8" key="1">
    <citation type="submission" date="2021-02" db="EMBL/GenBank/DDBJ databases">
        <authorList>
            <person name="Nowell W R."/>
        </authorList>
    </citation>
    <scope>NUCLEOTIDE SEQUENCE</scope>
</reference>
<evidence type="ECO:0000256" key="4">
    <source>
        <dbReference type="ARBA" id="ARBA00023136"/>
    </source>
</evidence>
<protein>
    <recommendedName>
        <fullName evidence="7">G-protein coupled receptors family 3 profile domain-containing protein</fullName>
    </recommendedName>
</protein>
<evidence type="ECO:0000313" key="9">
    <source>
        <dbReference type="Proteomes" id="UP000663828"/>
    </source>
</evidence>
<dbReference type="InterPro" id="IPR017978">
    <property type="entry name" value="GPCR_3_C"/>
</dbReference>
<evidence type="ECO:0000256" key="2">
    <source>
        <dbReference type="ARBA" id="ARBA00022692"/>
    </source>
</evidence>